<dbReference type="SUPFAM" id="SSF56112">
    <property type="entry name" value="Protein kinase-like (PK-like)"/>
    <property type="match status" value="1"/>
</dbReference>
<protein>
    <recommendedName>
        <fullName evidence="1">non-specific serine/threonine protein kinase</fullName>
        <ecNumber evidence="1">2.7.11.1</ecNumber>
    </recommendedName>
</protein>
<evidence type="ECO:0000256" key="4">
    <source>
        <dbReference type="ARBA" id="ARBA00022741"/>
    </source>
</evidence>
<evidence type="ECO:0000256" key="1">
    <source>
        <dbReference type="ARBA" id="ARBA00012513"/>
    </source>
</evidence>
<dbReference type="EC" id="2.7.11.1" evidence="1"/>
<keyword evidence="3" id="KW-0808">Transferase</keyword>
<dbReference type="AlphaFoldDB" id="A0A7R9V0H0"/>
<sequence>MIEAPPQQPAQANGHSHDEEHSLPLEPSFTAVETDPSGRYIRYNHVLGRGAFKTVYKAFDEQEGLEVAWNQVKVNDLVQSNSERERLFAEIRVLKQLKHKNIMSFYDSWHDQKAATVNFVTELFTSGTLRQYRKKRKVLEEQVLKRWAWQILQGLVYLHGHNPPIIHRDLKCDNIFVNGASGIIKLGDLGLATLWRGLTTPQSVIGTPEFMAPELYEEKYNEKVDVYSFGMCMLELATMEYPYAECKNAAQIYRKVTTGVLPSGLDKVENQELRQFIELCISHDPELRPESRMLLKHPFFESIRTGKINCPGVDKAICERNQEEEGRPVAAVEGGLDGPCSSDEADSSAGGAPCARPRSSHDSVPGSELSCPSPVGAAPPAHGSMPAMLTSLSVNGSSFAPSSGVGTPERNGSPAPTDASGYALAAPPPLTPPGAAAPSHAMSAELPLAPTPTPTGDVSAANAQLLSQLLPPVSAPPDVPLGRDFAVVCKRIEGDVGKLSFQLRFVEPEGSCKTIEFAFDLEEDTADAIAAEMMEDLALSAAEASSIASLITRELMRVREEGDATPADVGLSVAVPAPVRTSVDNPIARHGSGIPSPLAQAPSLPTVASAADLTRITTSSGATPGPAADEASGRPPSIFELIQAMNEVHAQERAMCMPDDAQRQRQHV</sequence>
<name>A0A7R9V0H0_9CHLO</name>
<evidence type="ECO:0000256" key="6">
    <source>
        <dbReference type="ARBA" id="ARBA00022840"/>
    </source>
</evidence>
<evidence type="ECO:0000256" key="3">
    <source>
        <dbReference type="ARBA" id="ARBA00022679"/>
    </source>
</evidence>
<dbReference type="InterPro" id="IPR050588">
    <property type="entry name" value="WNK_Ser-Thr_kinase"/>
</dbReference>
<evidence type="ECO:0000256" key="9">
    <source>
        <dbReference type="SAM" id="MobiDB-lite"/>
    </source>
</evidence>
<evidence type="ECO:0000256" key="2">
    <source>
        <dbReference type="ARBA" id="ARBA00022527"/>
    </source>
</evidence>
<dbReference type="InterPro" id="IPR024678">
    <property type="entry name" value="Kinase_OSR1/WNK_CCT"/>
</dbReference>
<dbReference type="Pfam" id="PF00069">
    <property type="entry name" value="Pkinase"/>
    <property type="match status" value="1"/>
</dbReference>
<gene>
    <name evidence="11" type="ORF">CEUR00632_LOCUS615</name>
</gene>
<proteinExistence type="predicted"/>
<feature type="region of interest" description="Disordered" evidence="9">
    <location>
        <begin position="1"/>
        <end position="22"/>
    </location>
</feature>
<evidence type="ECO:0000256" key="7">
    <source>
        <dbReference type="ARBA" id="ARBA00047899"/>
    </source>
</evidence>
<dbReference type="PROSITE" id="PS50011">
    <property type="entry name" value="PROTEIN_KINASE_DOM"/>
    <property type="match status" value="1"/>
</dbReference>
<dbReference type="FunFam" id="1.10.510.10:FF:001565">
    <property type="entry name" value="WNK protein kinase"/>
    <property type="match status" value="1"/>
</dbReference>
<dbReference type="CDD" id="cd13983">
    <property type="entry name" value="STKc_WNK"/>
    <property type="match status" value="1"/>
</dbReference>
<keyword evidence="5" id="KW-0418">Kinase</keyword>
<feature type="compositionally biased region" description="Polar residues" evidence="9">
    <location>
        <begin position="390"/>
        <end position="405"/>
    </location>
</feature>
<accession>A0A7R9V0H0</accession>
<keyword evidence="6" id="KW-0067">ATP-binding</keyword>
<feature type="domain" description="Protein kinase" evidence="10">
    <location>
        <begin position="41"/>
        <end position="300"/>
    </location>
</feature>
<dbReference type="SMART" id="SM00220">
    <property type="entry name" value="S_TKc"/>
    <property type="match status" value="1"/>
</dbReference>
<evidence type="ECO:0000313" key="11">
    <source>
        <dbReference type="EMBL" id="CAD8280580.1"/>
    </source>
</evidence>
<dbReference type="EMBL" id="HBEC01001308">
    <property type="protein sequence ID" value="CAD8280580.1"/>
    <property type="molecule type" value="Transcribed_RNA"/>
</dbReference>
<comment type="catalytic activity">
    <reaction evidence="8">
        <text>L-seryl-[protein] + ATP = O-phospho-L-seryl-[protein] + ADP + H(+)</text>
        <dbReference type="Rhea" id="RHEA:17989"/>
        <dbReference type="Rhea" id="RHEA-COMP:9863"/>
        <dbReference type="Rhea" id="RHEA-COMP:11604"/>
        <dbReference type="ChEBI" id="CHEBI:15378"/>
        <dbReference type="ChEBI" id="CHEBI:29999"/>
        <dbReference type="ChEBI" id="CHEBI:30616"/>
        <dbReference type="ChEBI" id="CHEBI:83421"/>
        <dbReference type="ChEBI" id="CHEBI:456216"/>
        <dbReference type="EC" id="2.7.11.1"/>
    </reaction>
</comment>
<dbReference type="InterPro" id="IPR008271">
    <property type="entry name" value="Ser/Thr_kinase_AS"/>
</dbReference>
<dbReference type="InterPro" id="IPR011009">
    <property type="entry name" value="Kinase-like_dom_sf"/>
</dbReference>
<evidence type="ECO:0000259" key="10">
    <source>
        <dbReference type="PROSITE" id="PS50011"/>
    </source>
</evidence>
<evidence type="ECO:0000256" key="5">
    <source>
        <dbReference type="ARBA" id="ARBA00022777"/>
    </source>
</evidence>
<dbReference type="PANTHER" id="PTHR13902">
    <property type="entry name" value="SERINE/THREONINE-PROTEIN KINASE WNK WITH NO LYSINE -RELATED"/>
    <property type="match status" value="1"/>
</dbReference>
<feature type="region of interest" description="Disordered" evidence="9">
    <location>
        <begin position="323"/>
        <end position="440"/>
    </location>
</feature>
<evidence type="ECO:0000256" key="8">
    <source>
        <dbReference type="ARBA" id="ARBA00048679"/>
    </source>
</evidence>
<dbReference type="Pfam" id="PF12202">
    <property type="entry name" value="OSR1_C"/>
    <property type="match status" value="1"/>
</dbReference>
<dbReference type="GO" id="GO:0004674">
    <property type="term" value="F:protein serine/threonine kinase activity"/>
    <property type="evidence" value="ECO:0007669"/>
    <property type="project" value="UniProtKB-KW"/>
</dbReference>
<dbReference type="PROSITE" id="PS00108">
    <property type="entry name" value="PROTEIN_KINASE_ST"/>
    <property type="match status" value="1"/>
</dbReference>
<comment type="catalytic activity">
    <reaction evidence="7">
        <text>L-threonyl-[protein] + ATP = O-phospho-L-threonyl-[protein] + ADP + H(+)</text>
        <dbReference type="Rhea" id="RHEA:46608"/>
        <dbReference type="Rhea" id="RHEA-COMP:11060"/>
        <dbReference type="Rhea" id="RHEA-COMP:11605"/>
        <dbReference type="ChEBI" id="CHEBI:15378"/>
        <dbReference type="ChEBI" id="CHEBI:30013"/>
        <dbReference type="ChEBI" id="CHEBI:30616"/>
        <dbReference type="ChEBI" id="CHEBI:61977"/>
        <dbReference type="ChEBI" id="CHEBI:456216"/>
        <dbReference type="EC" id="2.7.11.1"/>
    </reaction>
</comment>
<dbReference type="InterPro" id="IPR000719">
    <property type="entry name" value="Prot_kinase_dom"/>
</dbReference>
<dbReference type="Gene3D" id="3.30.200.20">
    <property type="entry name" value="Phosphorylase Kinase, domain 1"/>
    <property type="match status" value="1"/>
</dbReference>
<dbReference type="FunFam" id="3.30.200.20:FF:000075">
    <property type="entry name" value="Probable serine/threonine-protein kinase WNK1"/>
    <property type="match status" value="1"/>
</dbReference>
<organism evidence="11">
    <name type="scientific">Chlamydomonas euryale</name>
    <dbReference type="NCBI Taxonomy" id="1486919"/>
    <lineage>
        <taxon>Eukaryota</taxon>
        <taxon>Viridiplantae</taxon>
        <taxon>Chlorophyta</taxon>
        <taxon>core chlorophytes</taxon>
        <taxon>Chlorophyceae</taxon>
        <taxon>CS clade</taxon>
        <taxon>Chlamydomonadales</taxon>
        <taxon>Chlamydomonadaceae</taxon>
        <taxon>Chlamydomonas</taxon>
    </lineage>
</organism>
<keyword evidence="4" id="KW-0547">Nucleotide-binding</keyword>
<dbReference type="Gene3D" id="1.10.510.10">
    <property type="entry name" value="Transferase(Phosphotransferase) domain 1"/>
    <property type="match status" value="1"/>
</dbReference>
<dbReference type="GO" id="GO:0005524">
    <property type="term" value="F:ATP binding"/>
    <property type="evidence" value="ECO:0007669"/>
    <property type="project" value="UniProtKB-KW"/>
</dbReference>
<reference evidence="11" key="1">
    <citation type="submission" date="2021-01" db="EMBL/GenBank/DDBJ databases">
        <authorList>
            <person name="Corre E."/>
            <person name="Pelletier E."/>
            <person name="Niang G."/>
            <person name="Scheremetjew M."/>
            <person name="Finn R."/>
            <person name="Kale V."/>
            <person name="Holt S."/>
            <person name="Cochrane G."/>
            <person name="Meng A."/>
            <person name="Brown T."/>
            <person name="Cohen L."/>
        </authorList>
    </citation>
    <scope>NUCLEOTIDE SEQUENCE</scope>
    <source>
        <strain evidence="11">CCMP219</strain>
    </source>
</reference>
<dbReference type="Gene3D" id="3.10.20.90">
    <property type="entry name" value="Phosphatidylinositol 3-kinase Catalytic Subunit, Chain A, domain 1"/>
    <property type="match status" value="1"/>
</dbReference>
<keyword evidence="2" id="KW-0723">Serine/threonine-protein kinase</keyword>